<evidence type="ECO:0000313" key="2">
    <source>
        <dbReference type="EMBL" id="KAL2542609.1"/>
    </source>
</evidence>
<dbReference type="Proteomes" id="UP001604336">
    <property type="component" value="Unassembled WGS sequence"/>
</dbReference>
<dbReference type="AlphaFoldDB" id="A0ABD1VYX3"/>
<dbReference type="PANTHER" id="PTHR34539:SF19">
    <property type="entry name" value="T6J4.11 PROTEIN"/>
    <property type="match status" value="1"/>
</dbReference>
<proteinExistence type="predicted"/>
<evidence type="ECO:0000313" key="1">
    <source>
        <dbReference type="EMBL" id="KAL2471698.1"/>
    </source>
</evidence>
<dbReference type="PANTHER" id="PTHR34539">
    <property type="entry name" value="T6J4.11 PROTEIN"/>
    <property type="match status" value="1"/>
</dbReference>
<gene>
    <name evidence="2" type="ORF">Adt_03587</name>
    <name evidence="1" type="ORF">Adt_39834</name>
</gene>
<name>A0ABD1VYX3_9LAMI</name>
<accession>A0ABD1VYX3</accession>
<reference evidence="2" key="2">
    <citation type="submission" date="2024-07" db="EMBL/GenBank/DDBJ databases">
        <title>Two chromosome-level genome assemblies of Korean endemic species Abeliophyllum distichum and Forsythia ovata (Oleaceae).</title>
        <authorList>
            <person name="Mun J.H."/>
        </authorList>
    </citation>
    <scope>NUCLEOTIDE SEQUENCE</scope>
    <source>
        <strain evidence="2">KNKB198505000391</strain>
        <tissue evidence="2">Leaf</tissue>
    </source>
</reference>
<keyword evidence="3" id="KW-1185">Reference proteome</keyword>
<protein>
    <submittedName>
        <fullName evidence="2">Uncharacterized protein</fullName>
    </submittedName>
</protein>
<reference evidence="3" key="1">
    <citation type="submission" date="2024-07" db="EMBL/GenBank/DDBJ databases">
        <title>Two chromosome-level genome assemblies of Korean endemic species Abeliophyllum distichum and Forsythia ovata (Oleaceae).</title>
        <authorList>
            <person name="Jang H."/>
        </authorList>
    </citation>
    <scope>NUCLEOTIDE SEQUENCE [LARGE SCALE GENOMIC DNA]</scope>
</reference>
<dbReference type="EMBL" id="JBFOLK010000001">
    <property type="protein sequence ID" value="KAL2542609.1"/>
    <property type="molecule type" value="Genomic_DNA"/>
</dbReference>
<comment type="caution">
    <text evidence="2">The sequence shown here is derived from an EMBL/GenBank/DDBJ whole genome shotgun (WGS) entry which is preliminary data.</text>
</comment>
<evidence type="ECO:0000313" key="3">
    <source>
        <dbReference type="Proteomes" id="UP001604336"/>
    </source>
</evidence>
<sequence>MEKKRVRDDSFELDEETNSTEVKRLKEDLLETLEDDPDFVSTNLDLDLDSFMRSFQDEIGGSPPLDVVDLTSDSGESQPELGYLLEASDDELGLPPSTASPSVVENDGLTELARVEADSSELGRGFWGFDGEISSYNSLEFGLVESENYNDSNSEYVELDGLFDYSDLDFGSNDFIFRPEISPAQ</sequence>
<dbReference type="EMBL" id="JBFOLK010000012">
    <property type="protein sequence ID" value="KAL2471698.1"/>
    <property type="molecule type" value="Genomic_DNA"/>
</dbReference>
<organism evidence="2 3">
    <name type="scientific">Abeliophyllum distichum</name>
    <dbReference type="NCBI Taxonomy" id="126358"/>
    <lineage>
        <taxon>Eukaryota</taxon>
        <taxon>Viridiplantae</taxon>
        <taxon>Streptophyta</taxon>
        <taxon>Embryophyta</taxon>
        <taxon>Tracheophyta</taxon>
        <taxon>Spermatophyta</taxon>
        <taxon>Magnoliopsida</taxon>
        <taxon>eudicotyledons</taxon>
        <taxon>Gunneridae</taxon>
        <taxon>Pentapetalae</taxon>
        <taxon>asterids</taxon>
        <taxon>lamiids</taxon>
        <taxon>Lamiales</taxon>
        <taxon>Oleaceae</taxon>
        <taxon>Forsythieae</taxon>
        <taxon>Abeliophyllum</taxon>
    </lineage>
</organism>